<dbReference type="EMBL" id="JBHSLV010000019">
    <property type="protein sequence ID" value="MFC5393026.1"/>
    <property type="molecule type" value="Genomic_DNA"/>
</dbReference>
<evidence type="ECO:0000313" key="3">
    <source>
        <dbReference type="Proteomes" id="UP001596104"/>
    </source>
</evidence>
<evidence type="ECO:0000256" key="1">
    <source>
        <dbReference type="SAM" id="MobiDB-lite"/>
    </source>
</evidence>
<proteinExistence type="predicted"/>
<dbReference type="NCBIfam" id="TIGR01635">
    <property type="entry name" value="tail_comp_S"/>
    <property type="match status" value="1"/>
</dbReference>
<reference evidence="3" key="1">
    <citation type="journal article" date="2019" name="Int. J. Syst. Evol. Microbiol.">
        <title>The Global Catalogue of Microorganisms (GCM) 10K type strain sequencing project: providing services to taxonomists for standard genome sequencing and annotation.</title>
        <authorList>
            <consortium name="The Broad Institute Genomics Platform"/>
            <consortium name="The Broad Institute Genome Sequencing Center for Infectious Disease"/>
            <person name="Wu L."/>
            <person name="Ma J."/>
        </authorList>
    </citation>
    <scope>NUCLEOTIDE SEQUENCE [LARGE SCALE GENOMIC DNA]</scope>
    <source>
        <strain evidence="3">CGMCC 1.16326</strain>
    </source>
</reference>
<keyword evidence="3" id="KW-1185">Reference proteome</keyword>
<dbReference type="Pfam" id="PF05069">
    <property type="entry name" value="Phage_tail_S"/>
    <property type="match status" value="1"/>
</dbReference>
<protein>
    <submittedName>
        <fullName evidence="2">Phage virion morphogenesis protein</fullName>
    </submittedName>
</protein>
<dbReference type="RefSeq" id="WP_377007931.1">
    <property type="nucleotide sequence ID" value="NZ_JBHSLV010000019.1"/>
</dbReference>
<feature type="region of interest" description="Disordered" evidence="1">
    <location>
        <begin position="146"/>
        <end position="166"/>
    </location>
</feature>
<accession>A0ABW0H7K7</accession>
<comment type="caution">
    <text evidence="2">The sequence shown here is derived from an EMBL/GenBank/DDBJ whole genome shotgun (WGS) entry which is preliminary data.</text>
</comment>
<dbReference type="InterPro" id="IPR006522">
    <property type="entry name" value="Phage_virion_morphogenesis"/>
</dbReference>
<organism evidence="2 3">
    <name type="scientific">Bosea vestrisii</name>
    <dbReference type="NCBI Taxonomy" id="151416"/>
    <lineage>
        <taxon>Bacteria</taxon>
        <taxon>Pseudomonadati</taxon>
        <taxon>Pseudomonadota</taxon>
        <taxon>Alphaproteobacteria</taxon>
        <taxon>Hyphomicrobiales</taxon>
        <taxon>Boseaceae</taxon>
        <taxon>Bosea</taxon>
    </lineage>
</organism>
<evidence type="ECO:0000313" key="2">
    <source>
        <dbReference type="EMBL" id="MFC5393026.1"/>
    </source>
</evidence>
<sequence>MTGEIRITIDPGSPGVAKLERLIQRAENKAGLLKNIGEALLETTLERFDSQKDPQGRAWTPLKPLTIEARGNSSPILTVSGRLKGSLNYEVSGDALKLGPSAIHGAVHQFGATIKGKKGPLRIPLKRGGAAYARKVTIPARPYVGFGPDDEKAATETAQDWLDLDE</sequence>
<dbReference type="Proteomes" id="UP001596104">
    <property type="component" value="Unassembled WGS sequence"/>
</dbReference>
<gene>
    <name evidence="2" type="ORF">ACFPPC_10320</name>
</gene>
<name>A0ABW0H7K7_9HYPH</name>